<evidence type="ECO:0000313" key="4">
    <source>
        <dbReference type="EMBL" id="OLL23204.1"/>
    </source>
</evidence>
<comment type="caution">
    <text evidence="4">The sequence shown here is derived from an EMBL/GenBank/DDBJ whole genome shotgun (WGS) entry which is preliminary data.</text>
</comment>
<sequence length="299" mass="33186">MVRVHPRLSLSEDFYYLLTFGPLYNTYREPAVFFSTVVLLTQLARGIIVGAVQTSGVAQIILLVVLEVIFLFSLLTWHPHPNISGMNGFNIFLSVCRLLVSLLSTIFIPQLELSNAAKQWMGYIILFIHAVVIFFGFFLSAIQVFVEMGARLAGAGDEALVGLGRAFGIQQLRKRNDTAVMTEYHQTRNLAPGGILLENPATPSTVFSQSHRSSNSRENYRAAKRARIQSVASATSRPWSLTPEDIAVQIEELELQATNPNPKVNYAVREADAWKQRSQPLSTDRAGRVRRLGTGPADP</sequence>
<evidence type="ECO:0000313" key="5">
    <source>
        <dbReference type="Proteomes" id="UP000186594"/>
    </source>
</evidence>
<dbReference type="OMA" id="ILFIHAV"/>
<dbReference type="AlphaFoldDB" id="A0A1U7LKM6"/>
<evidence type="ECO:0000256" key="1">
    <source>
        <dbReference type="SAM" id="MobiDB-lite"/>
    </source>
</evidence>
<dbReference type="STRING" id="1198029.A0A1U7LKM6"/>
<keyword evidence="2" id="KW-1133">Transmembrane helix</keyword>
<feature type="non-terminal residue" evidence="4">
    <location>
        <position position="299"/>
    </location>
</feature>
<evidence type="ECO:0000259" key="3">
    <source>
        <dbReference type="Pfam" id="PF06011"/>
    </source>
</evidence>
<proteinExistence type="predicted"/>
<dbReference type="InterPro" id="IPR010308">
    <property type="entry name" value="TRP_C"/>
</dbReference>
<keyword evidence="2" id="KW-0812">Transmembrane</keyword>
<evidence type="ECO:0000256" key="2">
    <source>
        <dbReference type="SAM" id="Phobius"/>
    </source>
</evidence>
<accession>A0A1U7LKM6</accession>
<dbReference type="EMBL" id="LXFE01002172">
    <property type="protein sequence ID" value="OLL23204.1"/>
    <property type="molecule type" value="Genomic_DNA"/>
</dbReference>
<feature type="transmembrane region" description="Helical" evidence="2">
    <location>
        <begin position="57"/>
        <end position="77"/>
    </location>
</feature>
<reference evidence="4 5" key="1">
    <citation type="submission" date="2016-04" db="EMBL/GenBank/DDBJ databases">
        <title>Evolutionary innovation and constraint leading to complex multicellularity in the Ascomycota.</title>
        <authorList>
            <person name="Cisse O."/>
            <person name="Nguyen A."/>
            <person name="Hewitt D.A."/>
            <person name="Jedd G."/>
            <person name="Stajich J.E."/>
        </authorList>
    </citation>
    <scope>NUCLEOTIDE SEQUENCE [LARGE SCALE GENOMIC DNA]</scope>
    <source>
        <strain evidence="4 5">DAH-3</strain>
    </source>
</reference>
<feature type="domain" description="TRP C-terminal" evidence="3">
    <location>
        <begin position="6"/>
        <end position="141"/>
    </location>
</feature>
<keyword evidence="2" id="KW-0472">Membrane</keyword>
<dbReference type="InterPro" id="IPR040241">
    <property type="entry name" value="TRP_Flc/Pkd2-like"/>
</dbReference>
<feature type="transmembrane region" description="Helical" evidence="2">
    <location>
        <begin position="120"/>
        <end position="142"/>
    </location>
</feature>
<dbReference type="GO" id="GO:0055085">
    <property type="term" value="P:transmembrane transport"/>
    <property type="evidence" value="ECO:0007669"/>
    <property type="project" value="TreeGrafter"/>
</dbReference>
<protein>
    <submittedName>
        <fullName evidence="4">Putative membrane protein</fullName>
    </submittedName>
</protein>
<organism evidence="4 5">
    <name type="scientific">Neolecta irregularis (strain DAH-3)</name>
    <dbReference type="NCBI Taxonomy" id="1198029"/>
    <lineage>
        <taxon>Eukaryota</taxon>
        <taxon>Fungi</taxon>
        <taxon>Dikarya</taxon>
        <taxon>Ascomycota</taxon>
        <taxon>Taphrinomycotina</taxon>
        <taxon>Neolectales</taxon>
        <taxon>Neolectaceae</taxon>
        <taxon>Neolecta</taxon>
    </lineage>
</organism>
<dbReference type="PANTHER" id="PTHR31145">
    <property type="entry name" value="INTEGRAL MEMBRANE PROTEIN (AFU_ORTHOLOGUE AFUA_7G01610)"/>
    <property type="match status" value="1"/>
</dbReference>
<feature type="transmembrane region" description="Helical" evidence="2">
    <location>
        <begin position="31"/>
        <end position="51"/>
    </location>
</feature>
<gene>
    <name evidence="4" type="ORF">NEOLI_005056</name>
</gene>
<dbReference type="PANTHER" id="PTHR31145:SF6">
    <property type="entry name" value="INTEGRAL MEMBRANE PROTEIN (AFU_ORTHOLOGUE AFUA_7G01610)"/>
    <property type="match status" value="1"/>
</dbReference>
<feature type="region of interest" description="Disordered" evidence="1">
    <location>
        <begin position="270"/>
        <end position="299"/>
    </location>
</feature>
<feature type="transmembrane region" description="Helical" evidence="2">
    <location>
        <begin position="89"/>
        <end position="108"/>
    </location>
</feature>
<keyword evidence="5" id="KW-1185">Reference proteome</keyword>
<dbReference type="Proteomes" id="UP000186594">
    <property type="component" value="Unassembled WGS sequence"/>
</dbReference>
<dbReference type="GO" id="GO:0016020">
    <property type="term" value="C:membrane"/>
    <property type="evidence" value="ECO:0007669"/>
    <property type="project" value="TreeGrafter"/>
</dbReference>
<name>A0A1U7LKM6_NEOID</name>
<dbReference type="Pfam" id="PF06011">
    <property type="entry name" value="TRP"/>
    <property type="match status" value="1"/>
</dbReference>
<dbReference type="OrthoDB" id="5312224at2759"/>